<evidence type="ECO:0000313" key="2">
    <source>
        <dbReference type="EMBL" id="KAJ56297.1"/>
    </source>
</evidence>
<protein>
    <recommendedName>
        <fullName evidence="4">Helicase HerA central domain-containing protein</fullName>
    </recommendedName>
</protein>
<feature type="compositionally biased region" description="Acidic residues" evidence="1">
    <location>
        <begin position="1418"/>
        <end position="1427"/>
    </location>
</feature>
<dbReference type="Gene3D" id="3.40.50.300">
    <property type="entry name" value="P-loop containing nucleotide triphosphate hydrolases"/>
    <property type="match status" value="2"/>
</dbReference>
<dbReference type="Proteomes" id="UP000026249">
    <property type="component" value="Unassembled WGS sequence"/>
</dbReference>
<feature type="compositionally biased region" description="Basic and acidic residues" evidence="1">
    <location>
        <begin position="1449"/>
        <end position="1459"/>
    </location>
</feature>
<dbReference type="SUPFAM" id="SSF52540">
    <property type="entry name" value="P-loop containing nucleoside triphosphate hydrolases"/>
    <property type="match status" value="1"/>
</dbReference>
<feature type="compositionally biased region" description="Acidic residues" evidence="1">
    <location>
        <begin position="1460"/>
        <end position="1489"/>
    </location>
</feature>
<sequence length="1874" mass="202826">MSERLLATAVGRICGRQSGLYKLVLPRSLEVEFKQEVARSIEEVGGVAVRIGNDDGEYSAGEAIAFRTPEDNAHDGSIVLVAVDGQSRELKSLETFRDALAGGMPGGLHESTSAIVGVEALAREIAELSDQAVGLPLDKPLLRDSLMDVIPFLSRAYREAGNDEKRWTDAFWLHIDMLVDRLPAALESIPTGSPGHARDAVFASAGLPRPAGACFYAEKNSAKKYAKIIAENWSSQEAIERSLVAIDLVDDGGSGQHALADLDWNSIATSRALRGHPLLSVAYHGSEERSMESWLHGWASTSERAFFQEQDSQEPNYELVALNDEGRATSLDELGWQGVDHVLPPYSPELGSDGQIILGRMLLRLMVDAGQSGGDCPALFEVRPASAAKVDLLSCNTQEGVIEVTFELSRRAANSGGKWREKPFTLSISPVRVVAGSNFVTPLNLKICAPHPARPTLIALEERRAAGKPLTSFAADGRYAIDADARAVVQADEDIEPTTLKLSDGQSNIKLAVIGATSEPILVGGRTLQRVAEQDGDVFPAIYSTSTLPENPVVEVDGYQVAVEVPEVEHGYVNPLVAAITGEPVIPADDALRDDLMSDPRGWLEQWYMEQCIAASPSSELRSCFGACVLEASGRGAQALTYSDSIRAYSNTGGRVHLEFPAELAQSSGAKAFWQAFDDLDLGQFCGAQEVSAWPSALDLRDMSPEKVDAYLDAFARLLDEADEPRAHSWIAYPFSALLFNQQKGEPEGVLISPLHPLRMAWSWSVQKAGGELVASKTFGNVASSFLRFVDGELLPLTGPATRGSERWVSAGLAPGPRELFAGWVLLTGTALRENHLGKSISLLGLELPFGAPSGLDQGGVSSALRDYMRVYPSSPQLRIGLAAPSGGERYVETDEAIIAASGDLLARRGDELPGGVRIFDASNRKGNLPSAVNVLQKILPEALQARRFSGHAPFEWTTDPEYGPASNVDIQFIEDTVVRVRAEEIIGEDDPVGTSGPSLPFNRFRSWRADEMSDDVSGFALGLQAESFGELPSFRDALAKVETLKASGAGIKLASALRLGENLLGDHARWTITGNRHLDPSVLSLQLRRATGELALWEWRPAFLSRDKQKASSGSIASTHPYTVLARPSNALNEEVAKILRDCGMASTPSDVRNVIASLGVRGVGLSSLLTMGHTQSLGAMGFSLAFKTLREWEKRAGGAEIRCIVPMDAVFPLIAILGEGARAVDEQRRADLLLVTIRLADGGTCSIELHPVEVKMRSADRTSFPARGSQLLADPKDQLDSTKRVLETLGKNMAGEDGRLALVNAALATLVESAFSLRPERLPGHVQLETGILSRVAAGKASIAVSAGTLLWFQVDAVGAGGGLYEQRAGASGEAGQFFANPRCFDDAERLSQVGVQVAEIVEQAVALKIVKPSDDDLNTEDEQSALDLGDGETGGGEESPDNVNDGQKDDPSHFGDEDTAEEKDADVSLEDVDKGEEESPCDEAEEGEHAPLGIDVLVGHRPRGATMESVSFRPSETALNQLNVGVVGDLGTGKTQFLKSLVFQLSRSAQSNRGHSPKVFIFDYKRDYSEGEFPEALGAKILDPSKSPLPINFFALGVDADDRVAVQIERVRRANFFCDLLRRISGIGQVQRNDLYSSVMQAYQSCAHGHAPSINDVFDVYSALGKNDSVVSVLTLLRDLMIFETDPENTTTFVDLFDRSTVLNLSGLSGAGQDIVDIVATMFLDNLYTDYMKMLPKEPFLEGPDGISRRKVDSFVLIDEAHHAMNRDFDVLMKLMLEGREFGMGVVLSSQFLSHFDAGKNDWGEALSTWVVHNVRNASARQFERIGFRHDVSRMVQEVTGLETHWAYYRCVNGYNEGILMKGQPFFSLPR</sequence>
<reference evidence="2 3" key="1">
    <citation type="submission" date="2014-03" db="EMBL/GenBank/DDBJ databases">
        <title>Draft Genome Sequence of Actibacterium mucosum KCTC 23349, a Marine Alphaproteobacterium with Complex Ionic Requirements Isolated from Mediterranean Seawater at Malvarrosa Beach, Valencia, Spain.</title>
        <authorList>
            <person name="Arahal D.R."/>
            <person name="Shao Z."/>
            <person name="Lai Q."/>
            <person name="Pujalte M.J."/>
        </authorList>
    </citation>
    <scope>NUCLEOTIDE SEQUENCE [LARGE SCALE GENOMIC DNA]</scope>
    <source>
        <strain evidence="2 3">KCTC 23349</strain>
    </source>
</reference>
<name>A0A037ZL83_9RHOB</name>
<gene>
    <name evidence="2" type="ORF">ACMU_04955</name>
</gene>
<dbReference type="PANTHER" id="PTHR30121:SF6">
    <property type="entry name" value="SLR6007 PROTEIN"/>
    <property type="match status" value="1"/>
</dbReference>
<organism evidence="2 3">
    <name type="scientific">Actibacterium mucosum KCTC 23349</name>
    <dbReference type="NCBI Taxonomy" id="1454373"/>
    <lineage>
        <taxon>Bacteria</taxon>
        <taxon>Pseudomonadati</taxon>
        <taxon>Pseudomonadota</taxon>
        <taxon>Alphaproteobacteria</taxon>
        <taxon>Rhodobacterales</taxon>
        <taxon>Roseobacteraceae</taxon>
        <taxon>Actibacterium</taxon>
    </lineage>
</organism>
<dbReference type="InterPro" id="IPR051162">
    <property type="entry name" value="T4SS_component"/>
</dbReference>
<proteinExistence type="predicted"/>
<accession>A0A037ZL83</accession>
<dbReference type="InterPro" id="IPR027417">
    <property type="entry name" value="P-loop_NTPase"/>
</dbReference>
<keyword evidence="3" id="KW-1185">Reference proteome</keyword>
<evidence type="ECO:0000256" key="1">
    <source>
        <dbReference type="SAM" id="MobiDB-lite"/>
    </source>
</evidence>
<dbReference type="STRING" id="1454373.ACMU_04955"/>
<feature type="region of interest" description="Disordered" evidence="1">
    <location>
        <begin position="1417"/>
        <end position="1496"/>
    </location>
</feature>
<evidence type="ECO:0000313" key="3">
    <source>
        <dbReference type="Proteomes" id="UP000026249"/>
    </source>
</evidence>
<evidence type="ECO:0008006" key="4">
    <source>
        <dbReference type="Google" id="ProtNLM"/>
    </source>
</evidence>
<dbReference type="PANTHER" id="PTHR30121">
    <property type="entry name" value="UNCHARACTERIZED PROTEIN YJGR-RELATED"/>
    <property type="match status" value="1"/>
</dbReference>
<dbReference type="EMBL" id="JFKE01000002">
    <property type="protein sequence ID" value="KAJ56297.1"/>
    <property type="molecule type" value="Genomic_DNA"/>
</dbReference>
<comment type="caution">
    <text evidence="2">The sequence shown here is derived from an EMBL/GenBank/DDBJ whole genome shotgun (WGS) entry which is preliminary data.</text>
</comment>